<accession>A0A0A8ZVZ5</accession>
<organism evidence="2">
    <name type="scientific">Arundo donax</name>
    <name type="common">Giant reed</name>
    <name type="synonym">Donax arundinaceus</name>
    <dbReference type="NCBI Taxonomy" id="35708"/>
    <lineage>
        <taxon>Eukaryota</taxon>
        <taxon>Viridiplantae</taxon>
        <taxon>Streptophyta</taxon>
        <taxon>Embryophyta</taxon>
        <taxon>Tracheophyta</taxon>
        <taxon>Spermatophyta</taxon>
        <taxon>Magnoliopsida</taxon>
        <taxon>Liliopsida</taxon>
        <taxon>Poales</taxon>
        <taxon>Poaceae</taxon>
        <taxon>PACMAD clade</taxon>
        <taxon>Arundinoideae</taxon>
        <taxon>Arundineae</taxon>
        <taxon>Arundo</taxon>
    </lineage>
</organism>
<reference evidence="2" key="2">
    <citation type="journal article" date="2015" name="Data Brief">
        <title>Shoot transcriptome of the giant reed, Arundo donax.</title>
        <authorList>
            <person name="Barrero R.A."/>
            <person name="Guerrero F.D."/>
            <person name="Moolhuijzen P."/>
            <person name="Goolsby J.A."/>
            <person name="Tidwell J."/>
            <person name="Bellgard S.E."/>
            <person name="Bellgard M.I."/>
        </authorList>
    </citation>
    <scope>NUCLEOTIDE SEQUENCE</scope>
    <source>
        <tissue evidence="2">Shoot tissue taken approximately 20 cm above the soil surface</tissue>
    </source>
</reference>
<reference evidence="2" key="1">
    <citation type="submission" date="2014-09" db="EMBL/GenBank/DDBJ databases">
        <authorList>
            <person name="Magalhaes I.L.F."/>
            <person name="Oliveira U."/>
            <person name="Santos F.R."/>
            <person name="Vidigal T.H.D.A."/>
            <person name="Brescovit A.D."/>
            <person name="Santos A.J."/>
        </authorList>
    </citation>
    <scope>NUCLEOTIDE SEQUENCE</scope>
    <source>
        <tissue evidence="2">Shoot tissue taken approximately 20 cm above the soil surface</tissue>
    </source>
</reference>
<protein>
    <submittedName>
        <fullName evidence="2">Uncharacterized protein</fullName>
    </submittedName>
</protein>
<dbReference type="EMBL" id="GBRH01254356">
    <property type="protein sequence ID" value="JAD43539.1"/>
    <property type="molecule type" value="Transcribed_RNA"/>
</dbReference>
<name>A0A0A8ZVZ5_ARUDO</name>
<evidence type="ECO:0000313" key="2">
    <source>
        <dbReference type="EMBL" id="JAD43539.1"/>
    </source>
</evidence>
<dbReference type="AlphaFoldDB" id="A0A0A8ZVZ5"/>
<evidence type="ECO:0000256" key="1">
    <source>
        <dbReference type="SAM" id="MobiDB-lite"/>
    </source>
</evidence>
<feature type="region of interest" description="Disordered" evidence="1">
    <location>
        <begin position="1"/>
        <end position="41"/>
    </location>
</feature>
<sequence length="41" mass="4555">MAATTGTWAPFRRLTAPRRRQMKYGGRHMTAGVATPTLSHL</sequence>
<proteinExistence type="predicted"/>
<feature type="compositionally biased region" description="Basic residues" evidence="1">
    <location>
        <begin position="15"/>
        <end position="26"/>
    </location>
</feature>